<name>A0ACB7RKN8_HYAAI</name>
<accession>A0ACB7RKN8</accession>
<keyword evidence="2" id="KW-1185">Reference proteome</keyword>
<protein>
    <submittedName>
        <fullName evidence="1">Uncharacterized protein</fullName>
    </submittedName>
</protein>
<gene>
    <name evidence="1" type="ORF">HPB50_020742</name>
</gene>
<reference evidence="1" key="1">
    <citation type="submission" date="2020-05" db="EMBL/GenBank/DDBJ databases">
        <title>Large-scale comparative analyses of tick genomes elucidate their genetic diversity and vector capacities.</title>
        <authorList>
            <person name="Jia N."/>
            <person name="Wang J."/>
            <person name="Shi W."/>
            <person name="Du L."/>
            <person name="Sun Y."/>
            <person name="Zhan W."/>
            <person name="Jiang J."/>
            <person name="Wang Q."/>
            <person name="Zhang B."/>
            <person name="Ji P."/>
            <person name="Sakyi L.B."/>
            <person name="Cui X."/>
            <person name="Yuan T."/>
            <person name="Jiang B."/>
            <person name="Yang W."/>
            <person name="Lam T.T.-Y."/>
            <person name="Chang Q."/>
            <person name="Ding S."/>
            <person name="Wang X."/>
            <person name="Zhu J."/>
            <person name="Ruan X."/>
            <person name="Zhao L."/>
            <person name="Wei J."/>
            <person name="Que T."/>
            <person name="Du C."/>
            <person name="Cheng J."/>
            <person name="Dai P."/>
            <person name="Han X."/>
            <person name="Huang E."/>
            <person name="Gao Y."/>
            <person name="Liu J."/>
            <person name="Shao H."/>
            <person name="Ye R."/>
            <person name="Li L."/>
            <person name="Wei W."/>
            <person name="Wang X."/>
            <person name="Wang C."/>
            <person name="Yang T."/>
            <person name="Huo Q."/>
            <person name="Li W."/>
            <person name="Guo W."/>
            <person name="Chen H."/>
            <person name="Zhou L."/>
            <person name="Ni X."/>
            <person name="Tian J."/>
            <person name="Zhou Y."/>
            <person name="Sheng Y."/>
            <person name="Liu T."/>
            <person name="Pan Y."/>
            <person name="Xia L."/>
            <person name="Li J."/>
            <person name="Zhao F."/>
            <person name="Cao W."/>
        </authorList>
    </citation>
    <scope>NUCLEOTIDE SEQUENCE</scope>
    <source>
        <strain evidence="1">Hyas-2018</strain>
    </source>
</reference>
<dbReference type="EMBL" id="CM023489">
    <property type="protein sequence ID" value="KAH6923018.1"/>
    <property type="molecule type" value="Genomic_DNA"/>
</dbReference>
<proteinExistence type="predicted"/>
<dbReference type="Proteomes" id="UP000821845">
    <property type="component" value="Chromosome 9"/>
</dbReference>
<comment type="caution">
    <text evidence="1">The sequence shown here is derived from an EMBL/GenBank/DDBJ whole genome shotgun (WGS) entry which is preliminary data.</text>
</comment>
<sequence length="301" mass="32828">MKSMAEHCQRRCVHGVCIRHNRCLCDEGFFGRRTEKKKIDTLIRVGLKRILGIPQTTSTERLLELGLHNTVDELIEAHFAAQVARLSNTKAGLKILDEAGIAAPRVEVSDGVQLTRDEREDIQVDPIPRNIHPVHHAGHREARARAILRSVGSDAKAALFVDAAEYSTRRAFDVSVVDGKGQLVARASVCTDHVTVAEEIAIALALQAAEVPCVVYSDSRSAVRAFSGGLISQQAARLLRSGRRQARWAGGHHISWFPAHVEGIDGVNPNASVHTLARECTNRVGEGVRCLGGTLTSERIL</sequence>
<evidence type="ECO:0000313" key="2">
    <source>
        <dbReference type="Proteomes" id="UP000821845"/>
    </source>
</evidence>
<organism evidence="1 2">
    <name type="scientific">Hyalomma asiaticum</name>
    <name type="common">Tick</name>
    <dbReference type="NCBI Taxonomy" id="266040"/>
    <lineage>
        <taxon>Eukaryota</taxon>
        <taxon>Metazoa</taxon>
        <taxon>Ecdysozoa</taxon>
        <taxon>Arthropoda</taxon>
        <taxon>Chelicerata</taxon>
        <taxon>Arachnida</taxon>
        <taxon>Acari</taxon>
        <taxon>Parasitiformes</taxon>
        <taxon>Ixodida</taxon>
        <taxon>Ixodoidea</taxon>
        <taxon>Ixodidae</taxon>
        <taxon>Hyalomminae</taxon>
        <taxon>Hyalomma</taxon>
    </lineage>
</organism>
<evidence type="ECO:0000313" key="1">
    <source>
        <dbReference type="EMBL" id="KAH6923018.1"/>
    </source>
</evidence>